<dbReference type="Proteomes" id="UP000092321">
    <property type="component" value="Unassembled WGS sequence"/>
</dbReference>
<dbReference type="GO" id="GO:0005739">
    <property type="term" value="C:mitochondrion"/>
    <property type="evidence" value="ECO:0007669"/>
    <property type="project" value="TreeGrafter"/>
</dbReference>
<gene>
    <name evidence="5" type="ORF">HANVADRAFT_52244</name>
</gene>
<evidence type="ECO:0000313" key="6">
    <source>
        <dbReference type="Proteomes" id="UP000092321"/>
    </source>
</evidence>
<reference evidence="6" key="1">
    <citation type="journal article" date="2016" name="Proc. Natl. Acad. Sci. U.S.A.">
        <title>Comparative genomics of biotechnologically important yeasts.</title>
        <authorList>
            <person name="Riley R."/>
            <person name="Haridas S."/>
            <person name="Wolfe K.H."/>
            <person name="Lopes M.R."/>
            <person name="Hittinger C.T."/>
            <person name="Goeker M."/>
            <person name="Salamov A.A."/>
            <person name="Wisecaver J.H."/>
            <person name="Long T.M."/>
            <person name="Calvey C.H."/>
            <person name="Aerts A.L."/>
            <person name="Barry K.W."/>
            <person name="Choi C."/>
            <person name="Clum A."/>
            <person name="Coughlan A.Y."/>
            <person name="Deshpande S."/>
            <person name="Douglass A.P."/>
            <person name="Hanson S.J."/>
            <person name="Klenk H.-P."/>
            <person name="LaButti K.M."/>
            <person name="Lapidus A."/>
            <person name="Lindquist E.A."/>
            <person name="Lipzen A.M."/>
            <person name="Meier-Kolthoff J.P."/>
            <person name="Ohm R.A."/>
            <person name="Otillar R.P."/>
            <person name="Pangilinan J.L."/>
            <person name="Peng Y."/>
            <person name="Rokas A."/>
            <person name="Rosa C.A."/>
            <person name="Scheuner C."/>
            <person name="Sibirny A.A."/>
            <person name="Slot J.C."/>
            <person name="Stielow J.B."/>
            <person name="Sun H."/>
            <person name="Kurtzman C.P."/>
            <person name="Blackwell M."/>
            <person name="Grigoriev I.V."/>
            <person name="Jeffries T.W."/>
        </authorList>
    </citation>
    <scope>NUCLEOTIDE SEQUENCE [LARGE SCALE GENOMIC DNA]</scope>
    <source>
        <strain evidence="6">NRRL Y-1626</strain>
    </source>
</reference>
<evidence type="ECO:0000256" key="2">
    <source>
        <dbReference type="ARBA" id="ARBA00011915"/>
    </source>
</evidence>
<dbReference type="Pfam" id="PF16113">
    <property type="entry name" value="ECH_2"/>
    <property type="match status" value="1"/>
</dbReference>
<dbReference type="PROSITE" id="PS50800">
    <property type="entry name" value="SAP"/>
    <property type="match status" value="1"/>
</dbReference>
<keyword evidence="3" id="KW-0378">Hydrolase</keyword>
<dbReference type="PANTHER" id="PTHR43176:SF3">
    <property type="entry name" value="3-HYDROXYISOBUTYRYL-COA HYDROLASE, MITOCHONDRIAL"/>
    <property type="match status" value="1"/>
</dbReference>
<dbReference type="InterPro" id="IPR029045">
    <property type="entry name" value="ClpP/crotonase-like_dom_sf"/>
</dbReference>
<organism evidence="5 6">
    <name type="scientific">Hanseniaspora valbyensis NRRL Y-1626</name>
    <dbReference type="NCBI Taxonomy" id="766949"/>
    <lineage>
        <taxon>Eukaryota</taxon>
        <taxon>Fungi</taxon>
        <taxon>Dikarya</taxon>
        <taxon>Ascomycota</taxon>
        <taxon>Saccharomycotina</taxon>
        <taxon>Saccharomycetes</taxon>
        <taxon>Saccharomycodales</taxon>
        <taxon>Saccharomycodaceae</taxon>
        <taxon>Hanseniaspora</taxon>
    </lineage>
</organism>
<name>A0A1B7TFI2_9ASCO</name>
<protein>
    <recommendedName>
        <fullName evidence="2">3-hydroxyisobutyryl-CoA hydrolase</fullName>
        <ecNumber evidence="2">3.1.2.4</ecNumber>
    </recommendedName>
</protein>
<keyword evidence="6" id="KW-1185">Reference proteome</keyword>
<dbReference type="GO" id="GO:0003860">
    <property type="term" value="F:3-hydroxyisobutyryl-CoA hydrolase activity"/>
    <property type="evidence" value="ECO:0007669"/>
    <property type="project" value="UniProtKB-EC"/>
</dbReference>
<feature type="domain" description="SAP" evidence="4">
    <location>
        <begin position="492"/>
        <end position="526"/>
    </location>
</feature>
<comment type="catalytic activity">
    <reaction evidence="1">
        <text>3-hydroxy-2-methylpropanoyl-CoA + H2O = 3-hydroxy-2-methylpropanoate + CoA + H(+)</text>
        <dbReference type="Rhea" id="RHEA:20888"/>
        <dbReference type="ChEBI" id="CHEBI:11805"/>
        <dbReference type="ChEBI" id="CHEBI:15377"/>
        <dbReference type="ChEBI" id="CHEBI:15378"/>
        <dbReference type="ChEBI" id="CHEBI:57287"/>
        <dbReference type="ChEBI" id="CHEBI:57340"/>
        <dbReference type="EC" id="3.1.2.4"/>
    </reaction>
</comment>
<dbReference type="Gene3D" id="3.90.226.10">
    <property type="entry name" value="2-enoyl-CoA Hydratase, Chain A, domain 1"/>
    <property type="match status" value="1"/>
</dbReference>
<dbReference type="SUPFAM" id="SSF52096">
    <property type="entry name" value="ClpP/crotonase"/>
    <property type="match status" value="1"/>
</dbReference>
<evidence type="ECO:0000256" key="3">
    <source>
        <dbReference type="ARBA" id="ARBA00022801"/>
    </source>
</evidence>
<comment type="caution">
    <text evidence="5">The sequence shown here is derived from an EMBL/GenBank/DDBJ whole genome shotgun (WGS) entry which is preliminary data.</text>
</comment>
<dbReference type="InterPro" id="IPR003034">
    <property type="entry name" value="SAP_dom"/>
</dbReference>
<dbReference type="PANTHER" id="PTHR43176">
    <property type="entry name" value="3-HYDROXYISOBUTYRYL-COA HYDROLASE-RELATED"/>
    <property type="match status" value="1"/>
</dbReference>
<dbReference type="InterPro" id="IPR032259">
    <property type="entry name" value="HIBYL-CoA-H"/>
</dbReference>
<proteinExistence type="predicted"/>
<dbReference type="EC" id="3.1.2.4" evidence="2"/>
<evidence type="ECO:0000256" key="1">
    <source>
        <dbReference type="ARBA" id="ARBA00001709"/>
    </source>
</evidence>
<evidence type="ECO:0000313" key="5">
    <source>
        <dbReference type="EMBL" id="OBA27493.1"/>
    </source>
</evidence>
<sequence length="607" mass="68466">MLASRNIIKRTGFTLKRSNAKFNIINSSFTSTKRYILTDASLINKNRFFEELNVINESLNGTLRVIKMNPSKGNDNLFLTTENLDLLHENLTTFLTSPVCECVIVNSVVEGETFSSGINPQELKNLVSLDQENRVRESIQFLKYPYKIASDLLNAKKPVVFVYNGKSESTINSLGNLASLKISTEYAQWSMNQLQNGLLPDLATTAILPKLTTVGGTNGQLGIYLLMTGDTLSGEDAYLSGISTHYIPYDAVDDAILRLSDCNFYKNKAYLKLEALTLNTEILNKNTKRGVVNSDAIDFLKKENYKIYNRIALEQYSSALEEFAQPVNSINRNYKYKYSKEALQVIEYGFDILNTENLNNDLVYKDIINRLSKIVAYNGGSEFNIEWNAAHKQFARETLDKLANVSDALLQIATRMIVHNSQSTDFKQVLANDQLLSAEFISNNTLLNNINNKNDEIVPGEKIMSLLKVTGNKKQNFGSAEISGFNKNMLELGLIKESELKKLLKKDGFKKLSSKDQLLERIEHLTHYGGKTSNHRYLKSLVFDRCLNQNNGNLTWKTIVEKKSTVAATPIEPVNNSDDLPAEPKIDTELDLEATLEQFEKKNDEQK</sequence>
<dbReference type="EMBL" id="LXPE01000008">
    <property type="protein sequence ID" value="OBA27493.1"/>
    <property type="molecule type" value="Genomic_DNA"/>
</dbReference>
<evidence type="ECO:0000259" key="4">
    <source>
        <dbReference type="PROSITE" id="PS50800"/>
    </source>
</evidence>
<dbReference type="AlphaFoldDB" id="A0A1B7TFI2"/>
<accession>A0A1B7TFI2</accession>
<dbReference type="GO" id="GO:0006574">
    <property type="term" value="P:L-valine catabolic process"/>
    <property type="evidence" value="ECO:0007669"/>
    <property type="project" value="TreeGrafter"/>
</dbReference>
<dbReference type="InterPro" id="IPR045004">
    <property type="entry name" value="ECH_dom"/>
</dbReference>
<dbReference type="OrthoDB" id="1737613at2759"/>